<dbReference type="EMBL" id="IACJ01032809">
    <property type="protein sequence ID" value="LAA40613.1"/>
    <property type="molecule type" value="Transcribed_RNA"/>
</dbReference>
<evidence type="ECO:0000256" key="1">
    <source>
        <dbReference type="SAM" id="MobiDB-lite"/>
    </source>
</evidence>
<feature type="region of interest" description="Disordered" evidence="1">
    <location>
        <begin position="63"/>
        <end position="120"/>
    </location>
</feature>
<feature type="compositionally biased region" description="Polar residues" evidence="1">
    <location>
        <begin position="8"/>
        <end position="29"/>
    </location>
</feature>
<name>A0A2D4EZE8_MICCO</name>
<protein>
    <submittedName>
        <fullName evidence="2">Uncharacterized protein</fullName>
    </submittedName>
</protein>
<dbReference type="AlphaFoldDB" id="A0A2D4EZE8"/>
<accession>A0A2D4EZE8</accession>
<reference evidence="2" key="1">
    <citation type="submission" date="2017-07" db="EMBL/GenBank/DDBJ databases">
        <authorList>
            <person name="Mikheyev A."/>
            <person name="Grau M."/>
        </authorList>
    </citation>
    <scope>NUCLEOTIDE SEQUENCE</scope>
    <source>
        <tissue evidence="2">Venom_gland</tissue>
    </source>
</reference>
<proteinExistence type="predicted"/>
<organism evidence="2">
    <name type="scientific">Micrurus corallinus</name>
    <name type="common">Brazilian coral snake</name>
    <dbReference type="NCBI Taxonomy" id="54390"/>
    <lineage>
        <taxon>Eukaryota</taxon>
        <taxon>Metazoa</taxon>
        <taxon>Chordata</taxon>
        <taxon>Craniata</taxon>
        <taxon>Vertebrata</taxon>
        <taxon>Euteleostomi</taxon>
        <taxon>Lepidosauria</taxon>
        <taxon>Squamata</taxon>
        <taxon>Bifurcata</taxon>
        <taxon>Unidentata</taxon>
        <taxon>Episquamata</taxon>
        <taxon>Toxicofera</taxon>
        <taxon>Serpentes</taxon>
        <taxon>Colubroidea</taxon>
        <taxon>Elapidae</taxon>
        <taxon>Elapinae</taxon>
        <taxon>Micrurus</taxon>
    </lineage>
</organism>
<feature type="region of interest" description="Disordered" evidence="1">
    <location>
        <begin position="1"/>
        <end position="29"/>
    </location>
</feature>
<feature type="compositionally biased region" description="Basic and acidic residues" evidence="1">
    <location>
        <begin position="70"/>
        <end position="91"/>
    </location>
</feature>
<evidence type="ECO:0000313" key="2">
    <source>
        <dbReference type="EMBL" id="LAA40613.1"/>
    </source>
</evidence>
<reference evidence="2" key="2">
    <citation type="submission" date="2017-11" db="EMBL/GenBank/DDBJ databases">
        <title>Coralsnake Venomics: Analyses of Venom Gland Transcriptomes and Proteomes of Six Brazilian Taxa.</title>
        <authorList>
            <person name="Aird S.D."/>
            <person name="Jorge da Silva N."/>
            <person name="Qiu L."/>
            <person name="Villar-Briones A."/>
            <person name="Aparecida-Saddi V."/>
            <person name="Campos-Telles M.P."/>
            <person name="Grau M."/>
            <person name="Mikheyev A.S."/>
        </authorList>
    </citation>
    <scope>NUCLEOTIDE SEQUENCE</scope>
    <source>
        <tissue evidence="2">Venom_gland</tissue>
    </source>
</reference>
<sequence>MDGVAIGSKSSETMSCGSRLGQATTAGQNEQQLFKQEGKGIRIKNLWSDGITKWRMVWKMVKERGKKQKKEVQKKNQRREREKFNNWNEKRRGTRMGKKGIKRKDQKIKKNRKQTRMKRRYVVQREIMGGKKGIRKGIPQGNML</sequence>
<feature type="compositionally biased region" description="Basic residues" evidence="1">
    <location>
        <begin position="92"/>
        <end position="120"/>
    </location>
</feature>